<protein>
    <submittedName>
        <fullName evidence="1">Uncharacterized protein</fullName>
    </submittedName>
</protein>
<dbReference type="SUPFAM" id="SSF143100">
    <property type="entry name" value="TTHA1013/TTHA0281-like"/>
    <property type="match status" value="1"/>
</dbReference>
<reference evidence="1 2" key="1">
    <citation type="submission" date="2017-03" db="EMBL/GenBank/DDBJ databases">
        <authorList>
            <person name="Afonso C.L."/>
            <person name="Miller P.J."/>
            <person name="Scott M.A."/>
            <person name="Spackman E."/>
            <person name="Goraichik I."/>
            <person name="Dimitrov K.M."/>
            <person name="Suarez D.L."/>
            <person name="Swayne D.E."/>
        </authorList>
    </citation>
    <scope>NUCLEOTIDE SEQUENCE [LARGE SCALE GENOMIC DNA]</scope>
    <source>
        <strain evidence="1">PRJEB14757</strain>
    </source>
</reference>
<dbReference type="RefSeq" id="WP_080810120.1">
    <property type="nucleotide sequence ID" value="NZ_LT828594.1"/>
</dbReference>
<dbReference type="Gene3D" id="3.30.160.250">
    <property type="match status" value="1"/>
</dbReference>
<dbReference type="Proteomes" id="UP000191931">
    <property type="component" value="Unassembled WGS sequence"/>
</dbReference>
<evidence type="ECO:0000313" key="1">
    <source>
        <dbReference type="EMBL" id="SLM31262.1"/>
    </source>
</evidence>
<dbReference type="EMBL" id="FWEV01000216">
    <property type="protein sequence ID" value="SLM31262.1"/>
    <property type="molecule type" value="Genomic_DNA"/>
</dbReference>
<dbReference type="InterPro" id="IPR035069">
    <property type="entry name" value="TTHA1013/TTHA0281-like"/>
</dbReference>
<accession>A0A1W1HFV2</accession>
<sequence>MKLSYPVTIKNYSGGQVGLFCVDVPEAVTAGNTPQEAIHNAEDALVVALSSYTDQQRDIPVPSKPVSGQQVVSVPPLAAMKLAVYQAMRTQGITLRQLSEQIGCNERQIRRLLDITYESKVSHVEAALSALSLRVAVDVEPIPFSALAFVS</sequence>
<proteinExistence type="predicted"/>
<keyword evidence="2" id="KW-1185">Reference proteome</keyword>
<name>A0A1W1HFV2_9BACT</name>
<organism evidence="1 2">
    <name type="scientific">Desulfamplus magnetovallimortis</name>
    <dbReference type="NCBI Taxonomy" id="1246637"/>
    <lineage>
        <taxon>Bacteria</taxon>
        <taxon>Pseudomonadati</taxon>
        <taxon>Thermodesulfobacteriota</taxon>
        <taxon>Desulfobacteria</taxon>
        <taxon>Desulfobacterales</taxon>
        <taxon>Desulfobacteraceae</taxon>
        <taxon>Desulfamplus</taxon>
    </lineage>
</organism>
<evidence type="ECO:0000313" key="2">
    <source>
        <dbReference type="Proteomes" id="UP000191931"/>
    </source>
</evidence>
<dbReference type="OrthoDB" id="9807959at2"/>
<dbReference type="AlphaFoldDB" id="A0A1W1HFV2"/>
<gene>
    <name evidence="1" type="ORF">MTBBW1_2930002</name>
</gene>
<dbReference type="STRING" id="1246637.MTBBW1_2930002"/>